<evidence type="ECO:0008006" key="6">
    <source>
        <dbReference type="Google" id="ProtNLM"/>
    </source>
</evidence>
<sequence>MTDKNEKEQNRMTNLILDWFCASSMMDLATELGAKAYVYYTNSAAYLGLLALLLPTRSRLTDSESEWLVPSYARPIPAASLPPHLSDPHVVALMSDLGRGIRKARGVVVNTAAELEPYALSSMAKDGNFPAVYPVGPLLNLAGGAKLSESNNRDRIMEWLDAQEAAESVVFLCFGNQGSFGAEQVKEIALGLEESGVKFLWSLRKPPPGGKICPPGEFTETQEVLPEGFLYRIGVRGLVCGWVPQTEILAHRAIGGFVSHCGWNSILEAMWFGVPIAAWPMYAEQQANAFYLVEGLKLAVGLKMNYLLVQTGVVTAQEIKNAVELLMNGADDEVVKMRARVRDVKKIIRAAAGEDETSSQAQVMRRLIDDMCVNEEA</sequence>
<evidence type="ECO:0000313" key="4">
    <source>
        <dbReference type="EnsemblPlants" id="Kaladp0011s0399.1.v1.1"/>
    </source>
</evidence>
<dbReference type="Proteomes" id="UP000594263">
    <property type="component" value="Unplaced"/>
</dbReference>
<keyword evidence="3" id="KW-0328">Glycosyltransferase</keyword>
<name>A0A7N0RGN1_KALFE</name>
<dbReference type="GO" id="GO:0035251">
    <property type="term" value="F:UDP-glucosyltransferase activity"/>
    <property type="evidence" value="ECO:0007669"/>
    <property type="project" value="InterPro"/>
</dbReference>
<evidence type="ECO:0000256" key="1">
    <source>
        <dbReference type="ARBA" id="ARBA00009995"/>
    </source>
</evidence>
<dbReference type="Gene3D" id="3.40.50.2000">
    <property type="entry name" value="Glycogen Phosphorylase B"/>
    <property type="match status" value="2"/>
</dbReference>
<dbReference type="PANTHER" id="PTHR48048">
    <property type="entry name" value="GLYCOSYLTRANSFERASE"/>
    <property type="match status" value="1"/>
</dbReference>
<dbReference type="FunFam" id="3.40.50.2000:FF:000056">
    <property type="entry name" value="Glycosyltransferase"/>
    <property type="match status" value="1"/>
</dbReference>
<accession>A0A7N0RGN1</accession>
<dbReference type="InterPro" id="IPR050481">
    <property type="entry name" value="UDP-glycosyltransf_plant"/>
</dbReference>
<dbReference type="Pfam" id="PF00201">
    <property type="entry name" value="UDPGT"/>
    <property type="match status" value="1"/>
</dbReference>
<dbReference type="CDD" id="cd03784">
    <property type="entry name" value="GT1_Gtf-like"/>
    <property type="match status" value="1"/>
</dbReference>
<keyword evidence="2 3" id="KW-0808">Transferase</keyword>
<dbReference type="PANTHER" id="PTHR48048:SF45">
    <property type="entry name" value="GLYCOSYLTRANSFERASE"/>
    <property type="match status" value="1"/>
</dbReference>
<dbReference type="InterPro" id="IPR002213">
    <property type="entry name" value="UDP_glucos_trans"/>
</dbReference>
<dbReference type="AlphaFoldDB" id="A0A7N0RGN1"/>
<evidence type="ECO:0000256" key="3">
    <source>
        <dbReference type="RuleBase" id="RU003718"/>
    </source>
</evidence>
<dbReference type="EnsemblPlants" id="Kaladp0011s0399.1.v1.1">
    <property type="protein sequence ID" value="Kaladp0011s0399.1.v1.1"/>
    <property type="gene ID" value="Kaladp0011s0399.v1.1"/>
</dbReference>
<reference evidence="4" key="1">
    <citation type="submission" date="2021-01" db="UniProtKB">
        <authorList>
            <consortium name="EnsemblPlants"/>
        </authorList>
    </citation>
    <scope>IDENTIFICATION</scope>
</reference>
<dbReference type="SUPFAM" id="SSF53756">
    <property type="entry name" value="UDP-Glycosyltransferase/glycogen phosphorylase"/>
    <property type="match status" value="1"/>
</dbReference>
<dbReference type="Gramene" id="Kaladp0011s0399.1.v1.1">
    <property type="protein sequence ID" value="Kaladp0011s0399.1.v1.1"/>
    <property type="gene ID" value="Kaladp0011s0399.v1.1"/>
</dbReference>
<dbReference type="PROSITE" id="PS00375">
    <property type="entry name" value="UDPGT"/>
    <property type="match status" value="1"/>
</dbReference>
<evidence type="ECO:0000313" key="5">
    <source>
        <dbReference type="Proteomes" id="UP000594263"/>
    </source>
</evidence>
<dbReference type="InterPro" id="IPR035595">
    <property type="entry name" value="UDP_glycos_trans_CS"/>
</dbReference>
<proteinExistence type="inferred from homology"/>
<protein>
    <recommendedName>
        <fullName evidence="6">UDP-glycosyltransferases domain-containing protein</fullName>
    </recommendedName>
</protein>
<organism evidence="4 5">
    <name type="scientific">Kalanchoe fedtschenkoi</name>
    <name type="common">Lavender scallops</name>
    <name type="synonym">South American air plant</name>
    <dbReference type="NCBI Taxonomy" id="63787"/>
    <lineage>
        <taxon>Eukaryota</taxon>
        <taxon>Viridiplantae</taxon>
        <taxon>Streptophyta</taxon>
        <taxon>Embryophyta</taxon>
        <taxon>Tracheophyta</taxon>
        <taxon>Spermatophyta</taxon>
        <taxon>Magnoliopsida</taxon>
        <taxon>eudicotyledons</taxon>
        <taxon>Gunneridae</taxon>
        <taxon>Pentapetalae</taxon>
        <taxon>Saxifragales</taxon>
        <taxon>Crassulaceae</taxon>
        <taxon>Kalanchoe</taxon>
    </lineage>
</organism>
<comment type="similarity">
    <text evidence="1 3">Belongs to the UDP-glycosyltransferase family.</text>
</comment>
<keyword evidence="5" id="KW-1185">Reference proteome</keyword>
<dbReference type="OMA" id="PYMPACL"/>
<evidence type="ECO:0000256" key="2">
    <source>
        <dbReference type="ARBA" id="ARBA00022679"/>
    </source>
</evidence>